<accession>A0A817A899</accession>
<gene>
    <name evidence="2" type="ORF">MBJ925_LOCUS38378</name>
</gene>
<feature type="transmembrane region" description="Helical" evidence="1">
    <location>
        <begin position="116"/>
        <end position="134"/>
    </location>
</feature>
<reference evidence="2" key="1">
    <citation type="submission" date="2021-02" db="EMBL/GenBank/DDBJ databases">
        <authorList>
            <person name="Nowell W R."/>
        </authorList>
    </citation>
    <scope>NUCLEOTIDE SEQUENCE</scope>
</reference>
<proteinExistence type="predicted"/>
<evidence type="ECO:0000313" key="3">
    <source>
        <dbReference type="Proteomes" id="UP000663824"/>
    </source>
</evidence>
<organism evidence="2 3">
    <name type="scientific">Rotaria magnacalcarata</name>
    <dbReference type="NCBI Taxonomy" id="392030"/>
    <lineage>
        <taxon>Eukaryota</taxon>
        <taxon>Metazoa</taxon>
        <taxon>Spiralia</taxon>
        <taxon>Gnathifera</taxon>
        <taxon>Rotifera</taxon>
        <taxon>Eurotatoria</taxon>
        <taxon>Bdelloidea</taxon>
        <taxon>Philodinida</taxon>
        <taxon>Philodinidae</taxon>
        <taxon>Rotaria</taxon>
    </lineage>
</organism>
<dbReference type="EMBL" id="CAJNRE010021442">
    <property type="protein sequence ID" value="CAF2258333.1"/>
    <property type="molecule type" value="Genomic_DNA"/>
</dbReference>
<dbReference type="Proteomes" id="UP000663824">
    <property type="component" value="Unassembled WGS sequence"/>
</dbReference>
<keyword evidence="1" id="KW-0812">Transmembrane</keyword>
<protein>
    <submittedName>
        <fullName evidence="2">Uncharacterized protein</fullName>
    </submittedName>
</protein>
<evidence type="ECO:0000313" key="2">
    <source>
        <dbReference type="EMBL" id="CAF2258333.1"/>
    </source>
</evidence>
<comment type="caution">
    <text evidence="2">The sequence shown here is derived from an EMBL/GenBank/DDBJ whole genome shotgun (WGS) entry which is preliminary data.</text>
</comment>
<keyword evidence="1" id="KW-1133">Transmembrane helix</keyword>
<sequence length="200" mass="23407">MSQRLSTGSYIILIMINIFIALGAVLSMGIFHGHSQQLDWAMLRLDSFKQNRSKIFEYIRSNCSQLIVEYPEFYTFPQAELCDRYGFSLKLGKTVVVLSILYDIYLLNGLYNAHRLVIIIMGIMSTLVFYINVISDEWTVELLGSILTLLGFIMIIGQYLFPNFDEHVKKQWLKLNNRLSKNKNRHIYDNIRNKKDKHQD</sequence>
<feature type="transmembrane region" description="Helical" evidence="1">
    <location>
        <begin position="140"/>
        <end position="161"/>
    </location>
</feature>
<dbReference type="AlphaFoldDB" id="A0A817A899"/>
<feature type="transmembrane region" description="Helical" evidence="1">
    <location>
        <begin position="12"/>
        <end position="33"/>
    </location>
</feature>
<evidence type="ECO:0000256" key="1">
    <source>
        <dbReference type="SAM" id="Phobius"/>
    </source>
</evidence>
<keyword evidence="1" id="KW-0472">Membrane</keyword>
<name>A0A817A899_9BILA</name>